<dbReference type="EMBL" id="UINC01070532">
    <property type="protein sequence ID" value="SVC04753.1"/>
    <property type="molecule type" value="Genomic_DNA"/>
</dbReference>
<protein>
    <submittedName>
        <fullName evidence="1">Uncharacterized protein</fullName>
    </submittedName>
</protein>
<gene>
    <name evidence="1" type="ORF">METZ01_LOCUS257607</name>
</gene>
<feature type="non-terminal residue" evidence="1">
    <location>
        <position position="87"/>
    </location>
</feature>
<organism evidence="1">
    <name type="scientific">marine metagenome</name>
    <dbReference type="NCBI Taxonomy" id="408172"/>
    <lineage>
        <taxon>unclassified sequences</taxon>
        <taxon>metagenomes</taxon>
        <taxon>ecological metagenomes</taxon>
    </lineage>
</organism>
<accession>A0A382J0Z2</accession>
<name>A0A382J0Z2_9ZZZZ</name>
<evidence type="ECO:0000313" key="1">
    <source>
        <dbReference type="EMBL" id="SVC04753.1"/>
    </source>
</evidence>
<proteinExistence type="predicted"/>
<dbReference type="AlphaFoldDB" id="A0A382J0Z2"/>
<sequence length="87" mass="9970">MIYGYDTSRKTTGKVVRLFCKGANGQVRRLNQLDSDIANSSDGDYFTSFGILRGTAEVYRRATNYLHIDHAYFLAGHTHTDDTWYRV</sequence>
<reference evidence="1" key="1">
    <citation type="submission" date="2018-05" db="EMBL/GenBank/DDBJ databases">
        <authorList>
            <person name="Lanie J.A."/>
            <person name="Ng W.-L."/>
            <person name="Kazmierczak K.M."/>
            <person name="Andrzejewski T.M."/>
            <person name="Davidsen T.M."/>
            <person name="Wayne K.J."/>
            <person name="Tettelin H."/>
            <person name="Glass J.I."/>
            <person name="Rusch D."/>
            <person name="Podicherti R."/>
            <person name="Tsui H.-C.T."/>
            <person name="Winkler M.E."/>
        </authorList>
    </citation>
    <scope>NUCLEOTIDE SEQUENCE</scope>
</reference>